<dbReference type="InterPro" id="IPR036282">
    <property type="entry name" value="Glutathione-S-Trfase_C_sf"/>
</dbReference>
<dbReference type="Gene3D" id="3.40.30.10">
    <property type="entry name" value="Glutaredoxin"/>
    <property type="match status" value="2"/>
</dbReference>
<dbReference type="PANTHER" id="PTHR32419">
    <property type="entry name" value="GLUTATHIONYL-HYDROQUINONE REDUCTASE"/>
    <property type="match status" value="1"/>
</dbReference>
<dbReference type="GO" id="GO:0005737">
    <property type="term" value="C:cytoplasm"/>
    <property type="evidence" value="ECO:0007669"/>
    <property type="project" value="TreeGrafter"/>
</dbReference>
<dbReference type="EMBL" id="CP108318">
    <property type="protein sequence ID" value="WTW59837.1"/>
    <property type="molecule type" value="Genomic_DNA"/>
</dbReference>
<dbReference type="InterPro" id="IPR016639">
    <property type="entry name" value="GST_Omega/GSH"/>
</dbReference>
<organism evidence="2">
    <name type="scientific">Streptomyces sp. NBC_00003</name>
    <dbReference type="NCBI Taxonomy" id="2903608"/>
    <lineage>
        <taxon>Bacteria</taxon>
        <taxon>Bacillati</taxon>
        <taxon>Actinomycetota</taxon>
        <taxon>Actinomycetes</taxon>
        <taxon>Kitasatosporales</taxon>
        <taxon>Streptomycetaceae</taxon>
        <taxon>Streptomyces</taxon>
    </lineage>
</organism>
<feature type="region of interest" description="Disordered" evidence="1">
    <location>
        <begin position="1"/>
        <end position="32"/>
    </location>
</feature>
<evidence type="ECO:0000313" key="2">
    <source>
        <dbReference type="EMBL" id="WTW59837.1"/>
    </source>
</evidence>
<dbReference type="GO" id="GO:0004364">
    <property type="term" value="F:glutathione transferase activity"/>
    <property type="evidence" value="ECO:0007669"/>
    <property type="project" value="InterPro"/>
</dbReference>
<gene>
    <name evidence="2" type="ORF">OG549_03835</name>
</gene>
<dbReference type="AlphaFoldDB" id="A0AAU2UXG3"/>
<protein>
    <submittedName>
        <fullName evidence="2">Glutathione S-transferase C-terminal domain-containing protein</fullName>
    </submittedName>
</protein>
<accession>A0AAU2UXG3</accession>
<proteinExistence type="predicted"/>
<sequence>MPETVSRSSRTAAYTGCQPPAPASGPRSRTITAPLQPRRFRSRIGVGAAGGFYPAPRRYDLFLCASCPRSLRISITLDLLGLRESVATTLLTSLAATPDGYAELHRAYETTVYHFDGPLTAPALRDRWSGRIVSNHTPDILRDLAGPLASGEGTRHAALRPPRLVADIEALGTLLDRDVTLAARPSARQAALALLDRGLAGHPYALGPELTAADVDLWVALVHLDRDELRCASPRLGDYVRRLGAHPAFRSAIKTMYDAA</sequence>
<dbReference type="Gene3D" id="1.20.1050.10">
    <property type="match status" value="1"/>
</dbReference>
<evidence type="ECO:0000256" key="1">
    <source>
        <dbReference type="SAM" id="MobiDB-lite"/>
    </source>
</evidence>
<dbReference type="PANTHER" id="PTHR32419:SF6">
    <property type="entry name" value="GLUTATHIONE S-TRANSFERASE OMEGA-LIKE 1-RELATED"/>
    <property type="match status" value="1"/>
</dbReference>
<reference evidence="2" key="1">
    <citation type="submission" date="2022-10" db="EMBL/GenBank/DDBJ databases">
        <title>The complete genomes of actinobacterial strains from the NBC collection.</title>
        <authorList>
            <person name="Joergensen T.S."/>
            <person name="Alvarez Arevalo M."/>
            <person name="Sterndorff E.B."/>
            <person name="Faurdal D."/>
            <person name="Vuksanovic O."/>
            <person name="Mourched A.-S."/>
            <person name="Charusanti P."/>
            <person name="Shaw S."/>
            <person name="Blin K."/>
            <person name="Weber T."/>
        </authorList>
    </citation>
    <scope>NUCLEOTIDE SEQUENCE</scope>
    <source>
        <strain evidence="2">NBC_00003</strain>
    </source>
</reference>
<feature type="compositionally biased region" description="Polar residues" evidence="1">
    <location>
        <begin position="1"/>
        <end position="12"/>
    </location>
</feature>
<dbReference type="SUPFAM" id="SSF47616">
    <property type="entry name" value="GST C-terminal domain-like"/>
    <property type="match status" value="1"/>
</dbReference>
<dbReference type="Pfam" id="PF13410">
    <property type="entry name" value="GST_C_2"/>
    <property type="match status" value="1"/>
</dbReference>
<name>A0AAU2UXG3_9ACTN</name>